<dbReference type="Gene3D" id="2.160.20.10">
    <property type="entry name" value="Single-stranded right-handed beta-helix, Pectin lyase-like"/>
    <property type="match status" value="2"/>
</dbReference>
<evidence type="ECO:0000256" key="3">
    <source>
        <dbReference type="ARBA" id="ARBA00022786"/>
    </source>
</evidence>
<keyword evidence="3" id="KW-0833">Ubl conjugation pathway</keyword>
<feature type="non-terminal residue" evidence="5">
    <location>
        <position position="1"/>
    </location>
</feature>
<gene>
    <name evidence="5" type="ORF">S03H2_21625</name>
</gene>
<feature type="domain" description="Periplasmic copper-binding protein NosD beta helix" evidence="4">
    <location>
        <begin position="64"/>
        <end position="208"/>
    </location>
</feature>
<protein>
    <recommendedName>
        <fullName evidence="4">Periplasmic copper-binding protein NosD beta helix domain-containing protein</fullName>
    </recommendedName>
</protein>
<accession>X1EEA2</accession>
<evidence type="ECO:0000259" key="4">
    <source>
        <dbReference type="Pfam" id="PF05048"/>
    </source>
</evidence>
<organism evidence="5">
    <name type="scientific">marine sediment metagenome</name>
    <dbReference type="NCBI Taxonomy" id="412755"/>
    <lineage>
        <taxon>unclassified sequences</taxon>
        <taxon>metagenomes</taxon>
        <taxon>ecological metagenomes</taxon>
    </lineage>
</organism>
<sequence>IFIDDTIPGSDWAWAVTQTWCTGSGTAGDPYLLENLEIDAVGGVCISIQNSNAYFIIRTCTLFNAAGASNPGIYLYNVANGDINMNDLTNNDHGIYLEFSSYNNIVGNTIYGNTWGTDIALVDSDYNTIEDNFAENGWQGIYLGGSNNNAISGNTATKNINFGLVINYDSNLNYISENILKNQNGASGIYILREDDSNTITGNTIEDNPQHGILLTDSSFNEVSGNIIRNNTLNGIDIYNSFNSIISENSVTDNNIGINVDSLSSVN</sequence>
<dbReference type="Pfam" id="PF05048">
    <property type="entry name" value="NosD"/>
    <property type="match status" value="1"/>
</dbReference>
<proteinExistence type="predicted"/>
<dbReference type="InterPro" id="IPR051550">
    <property type="entry name" value="SCF-Subunits/Alg-Epimerases"/>
</dbReference>
<comment type="caution">
    <text evidence="5">The sequence shown here is derived from an EMBL/GenBank/DDBJ whole genome shotgun (WGS) entry which is preliminary data.</text>
</comment>
<dbReference type="PANTHER" id="PTHR22990:SF15">
    <property type="entry name" value="F-BOX ONLY PROTEIN 10"/>
    <property type="match status" value="1"/>
</dbReference>
<evidence type="ECO:0000256" key="1">
    <source>
        <dbReference type="ARBA" id="ARBA00004906"/>
    </source>
</evidence>
<dbReference type="InterPro" id="IPR006626">
    <property type="entry name" value="PbH1"/>
</dbReference>
<evidence type="ECO:0000256" key="2">
    <source>
        <dbReference type="ARBA" id="ARBA00022737"/>
    </source>
</evidence>
<dbReference type="PANTHER" id="PTHR22990">
    <property type="entry name" value="F-BOX ONLY PROTEIN"/>
    <property type="match status" value="1"/>
</dbReference>
<dbReference type="NCBIfam" id="TIGR03804">
    <property type="entry name" value="para_beta_helix"/>
    <property type="match status" value="4"/>
</dbReference>
<dbReference type="SMART" id="SM00710">
    <property type="entry name" value="PbH1"/>
    <property type="match status" value="10"/>
</dbReference>
<dbReference type="InterPro" id="IPR012334">
    <property type="entry name" value="Pectin_lyas_fold"/>
</dbReference>
<name>X1EEA2_9ZZZZ</name>
<evidence type="ECO:0000313" key="5">
    <source>
        <dbReference type="EMBL" id="GAH31616.1"/>
    </source>
</evidence>
<keyword evidence="2" id="KW-0677">Repeat</keyword>
<comment type="pathway">
    <text evidence="1">Protein modification; protein ubiquitination.</text>
</comment>
<dbReference type="InterPro" id="IPR022441">
    <property type="entry name" value="Para_beta_helix_rpt-2"/>
</dbReference>
<dbReference type="AlphaFoldDB" id="X1EEA2"/>
<dbReference type="EMBL" id="BARU01011540">
    <property type="protein sequence ID" value="GAH31616.1"/>
    <property type="molecule type" value="Genomic_DNA"/>
</dbReference>
<dbReference type="InterPro" id="IPR011050">
    <property type="entry name" value="Pectin_lyase_fold/virulence"/>
</dbReference>
<dbReference type="SUPFAM" id="SSF51126">
    <property type="entry name" value="Pectin lyase-like"/>
    <property type="match status" value="1"/>
</dbReference>
<feature type="non-terminal residue" evidence="5">
    <location>
        <position position="267"/>
    </location>
</feature>
<dbReference type="InterPro" id="IPR007742">
    <property type="entry name" value="NosD_dom"/>
</dbReference>
<reference evidence="5" key="1">
    <citation type="journal article" date="2014" name="Front. Microbiol.">
        <title>High frequency of phylogenetically diverse reductive dehalogenase-homologous genes in deep subseafloor sedimentary metagenomes.</title>
        <authorList>
            <person name="Kawai M."/>
            <person name="Futagami T."/>
            <person name="Toyoda A."/>
            <person name="Takaki Y."/>
            <person name="Nishi S."/>
            <person name="Hori S."/>
            <person name="Arai W."/>
            <person name="Tsubouchi T."/>
            <person name="Morono Y."/>
            <person name="Uchiyama I."/>
            <person name="Ito T."/>
            <person name="Fujiyama A."/>
            <person name="Inagaki F."/>
            <person name="Takami H."/>
        </authorList>
    </citation>
    <scope>NUCLEOTIDE SEQUENCE</scope>
    <source>
        <strain evidence="5">Expedition CK06-06</strain>
    </source>
</reference>